<keyword evidence="7" id="KW-1185">Reference proteome</keyword>
<dbReference type="SMART" id="SM00382">
    <property type="entry name" value="AAA"/>
    <property type="match status" value="2"/>
</dbReference>
<dbReference type="AlphaFoldDB" id="A0A2S6IUY1"/>
<organism evidence="6 7">
    <name type="scientific">Kineococcus xinjiangensis</name>
    <dbReference type="NCBI Taxonomy" id="512762"/>
    <lineage>
        <taxon>Bacteria</taxon>
        <taxon>Bacillati</taxon>
        <taxon>Actinomycetota</taxon>
        <taxon>Actinomycetes</taxon>
        <taxon>Kineosporiales</taxon>
        <taxon>Kineosporiaceae</taxon>
        <taxon>Kineococcus</taxon>
    </lineage>
</organism>
<dbReference type="Gene3D" id="3.40.50.300">
    <property type="entry name" value="P-loop containing nucleotide triphosphate hydrolases"/>
    <property type="match status" value="2"/>
</dbReference>
<dbReference type="InterPro" id="IPR003593">
    <property type="entry name" value="AAA+_ATPase"/>
</dbReference>
<dbReference type="PROSITE" id="PS00211">
    <property type="entry name" value="ABC_TRANSPORTER_1"/>
    <property type="match status" value="2"/>
</dbReference>
<dbReference type="PROSITE" id="PS50893">
    <property type="entry name" value="ABC_TRANSPORTER_2"/>
    <property type="match status" value="2"/>
</dbReference>
<protein>
    <submittedName>
        <fullName evidence="6">Energy-coupling factor transport system ATP-binding protein</fullName>
    </submittedName>
</protein>
<evidence type="ECO:0000313" key="7">
    <source>
        <dbReference type="Proteomes" id="UP000239485"/>
    </source>
</evidence>
<dbReference type="EMBL" id="PTJD01000002">
    <property type="protein sequence ID" value="PPK98018.1"/>
    <property type="molecule type" value="Genomic_DNA"/>
</dbReference>
<dbReference type="PANTHER" id="PTHR43553">
    <property type="entry name" value="HEAVY METAL TRANSPORTER"/>
    <property type="match status" value="1"/>
</dbReference>
<dbReference type="GO" id="GO:0016887">
    <property type="term" value="F:ATP hydrolysis activity"/>
    <property type="evidence" value="ECO:0007669"/>
    <property type="project" value="InterPro"/>
</dbReference>
<dbReference type="GO" id="GO:0043190">
    <property type="term" value="C:ATP-binding cassette (ABC) transporter complex"/>
    <property type="evidence" value="ECO:0007669"/>
    <property type="project" value="TreeGrafter"/>
</dbReference>
<proteinExistence type="inferred from homology"/>
<dbReference type="PANTHER" id="PTHR43553:SF24">
    <property type="entry name" value="ENERGY-COUPLING FACTOR TRANSPORTER ATP-BINDING PROTEIN ECFA1"/>
    <property type="match status" value="1"/>
</dbReference>
<evidence type="ECO:0000259" key="5">
    <source>
        <dbReference type="PROSITE" id="PS50893"/>
    </source>
</evidence>
<evidence type="ECO:0000256" key="2">
    <source>
        <dbReference type="ARBA" id="ARBA00022448"/>
    </source>
</evidence>
<dbReference type="InterPro" id="IPR003439">
    <property type="entry name" value="ABC_transporter-like_ATP-bd"/>
</dbReference>
<dbReference type="InterPro" id="IPR017871">
    <property type="entry name" value="ABC_transporter-like_CS"/>
</dbReference>
<comment type="caution">
    <text evidence="6">The sequence shown here is derived from an EMBL/GenBank/DDBJ whole genome shotgun (WGS) entry which is preliminary data.</text>
</comment>
<evidence type="ECO:0000256" key="4">
    <source>
        <dbReference type="ARBA" id="ARBA00022840"/>
    </source>
</evidence>
<name>A0A2S6IUY1_9ACTN</name>
<comment type="similarity">
    <text evidence="1">Belongs to the ABC transporter superfamily.</text>
</comment>
<dbReference type="GO" id="GO:0005524">
    <property type="term" value="F:ATP binding"/>
    <property type="evidence" value="ECO:0007669"/>
    <property type="project" value="UniProtKB-KW"/>
</dbReference>
<evidence type="ECO:0000256" key="1">
    <source>
        <dbReference type="ARBA" id="ARBA00005417"/>
    </source>
</evidence>
<dbReference type="GO" id="GO:0042626">
    <property type="term" value="F:ATPase-coupled transmembrane transporter activity"/>
    <property type="evidence" value="ECO:0007669"/>
    <property type="project" value="TreeGrafter"/>
</dbReference>
<reference evidence="6 7" key="1">
    <citation type="submission" date="2018-02" db="EMBL/GenBank/DDBJ databases">
        <title>Genomic Encyclopedia of Archaeal and Bacterial Type Strains, Phase II (KMG-II): from individual species to whole genera.</title>
        <authorList>
            <person name="Goeker M."/>
        </authorList>
    </citation>
    <scope>NUCLEOTIDE SEQUENCE [LARGE SCALE GENOMIC DNA]</scope>
    <source>
        <strain evidence="6 7">DSM 22857</strain>
    </source>
</reference>
<dbReference type="InterPro" id="IPR027417">
    <property type="entry name" value="P-loop_NTPase"/>
</dbReference>
<evidence type="ECO:0000256" key="3">
    <source>
        <dbReference type="ARBA" id="ARBA00022741"/>
    </source>
</evidence>
<dbReference type="Proteomes" id="UP000239485">
    <property type="component" value="Unassembled WGS sequence"/>
</dbReference>
<keyword evidence="3" id="KW-0547">Nucleotide-binding</keyword>
<feature type="domain" description="ABC transporter" evidence="5">
    <location>
        <begin position="14"/>
        <end position="251"/>
    </location>
</feature>
<dbReference type="InterPro" id="IPR050095">
    <property type="entry name" value="ECF_ABC_transporter_ATP-bd"/>
</dbReference>
<sequence length="523" mass="53006">MPDTSTPLTGGATVRVRGLTWHPHGAATPVLADLDLDVEAGERVLLAGPSGAGKSTLLRALAGLLGASDGGDPDDGQLAGEVLLDGRPATGGGAGLLLQDPLDAVVAATAGRDTAFGPENLALPRPRIAERVAAALAAVSFPYGPARSTAELSGGELQRLALAGALALHPRLLLLDEPTSMLDTATAAKVRDALLASVGERTLVVVDHHLGTWVPVVDRVVVLDRTGAVVASGPPGPVLGRDADSLARDGIWVPGLPAPEALAVPADLVGPCHAPPTGEAALRGRGLGVVRRRRGLRPAPPARVLTGVDVDVRAGALTALTGPSGAGKSTLVAVLAGLLRPSEGDLVPAAGFARGAGPRPWRWSSPELAARVGWVPQHPEHGFVARTAREEVRATPEVLGQGERGRRRADALLELVGLSARADVEPHLLSGGEQRRLVLAAALAAGPALVAADEPTVGQDRGTWAVVAGALRGAAGAGAAVVVASHDEVLVDRASHRLRLEAGRAVAPDAPPDARVVGQGVRP</sequence>
<dbReference type="Pfam" id="PF00005">
    <property type="entry name" value="ABC_tran"/>
    <property type="match status" value="2"/>
</dbReference>
<feature type="domain" description="ABC transporter" evidence="5">
    <location>
        <begin position="290"/>
        <end position="520"/>
    </location>
</feature>
<dbReference type="SUPFAM" id="SSF52540">
    <property type="entry name" value="P-loop containing nucleoside triphosphate hydrolases"/>
    <property type="match status" value="2"/>
</dbReference>
<keyword evidence="4 6" id="KW-0067">ATP-binding</keyword>
<dbReference type="RefSeq" id="WP_211290839.1">
    <property type="nucleotide sequence ID" value="NZ_PTJD01000002.1"/>
</dbReference>
<accession>A0A2S6IUY1</accession>
<keyword evidence="2" id="KW-0813">Transport</keyword>
<evidence type="ECO:0000313" key="6">
    <source>
        <dbReference type="EMBL" id="PPK98018.1"/>
    </source>
</evidence>
<gene>
    <name evidence="6" type="ORF">CLV92_102169</name>
</gene>